<evidence type="ECO:0000313" key="1">
    <source>
        <dbReference type="EMBL" id="NLH35938.1"/>
    </source>
</evidence>
<proteinExistence type="predicted"/>
<protein>
    <submittedName>
        <fullName evidence="1">Uncharacterized protein</fullName>
    </submittedName>
</protein>
<dbReference type="EMBL" id="JAAYVO010000109">
    <property type="protein sequence ID" value="NLH35938.1"/>
    <property type="molecule type" value="Genomic_DNA"/>
</dbReference>
<accession>A0A847J2Q7</accession>
<reference evidence="1 2" key="1">
    <citation type="journal article" date="2020" name="Biotechnol. Biofuels">
        <title>New insights from the biogas microbiome by comprehensive genome-resolved metagenomics of nearly 1600 species originating from multiple anaerobic digesters.</title>
        <authorList>
            <person name="Campanaro S."/>
            <person name="Treu L."/>
            <person name="Rodriguez-R L.M."/>
            <person name="Kovalovszki A."/>
            <person name="Ziels R.M."/>
            <person name="Maus I."/>
            <person name="Zhu X."/>
            <person name="Kougias P.G."/>
            <person name="Basile A."/>
            <person name="Luo G."/>
            <person name="Schluter A."/>
            <person name="Konstantinidis K.T."/>
            <person name="Angelidaki I."/>
        </authorList>
    </citation>
    <scope>NUCLEOTIDE SEQUENCE [LARGE SCALE GENOMIC DNA]</scope>
    <source>
        <strain evidence="1">AS27yjCOA_61</strain>
    </source>
</reference>
<gene>
    <name evidence="1" type="ORF">GX453_07990</name>
</gene>
<evidence type="ECO:0000313" key="2">
    <source>
        <dbReference type="Proteomes" id="UP000559962"/>
    </source>
</evidence>
<comment type="caution">
    <text evidence="1">The sequence shown here is derived from an EMBL/GenBank/DDBJ whole genome shotgun (WGS) entry which is preliminary data.</text>
</comment>
<sequence length="65" mass="7860">MSEQETKREKKKRIRLEKKLQYMFKSGKIINQNPILIEYPKDVFERLEPRVSKEKGLDDYCNDIA</sequence>
<organism evidence="1 2">
    <name type="scientific">Pseudolactococcus chungangensis</name>
    <dbReference type="NCBI Taxonomy" id="451457"/>
    <lineage>
        <taxon>Bacteria</taxon>
        <taxon>Bacillati</taxon>
        <taxon>Bacillota</taxon>
        <taxon>Bacilli</taxon>
        <taxon>Lactobacillales</taxon>
        <taxon>Streptococcaceae</taxon>
        <taxon>Pseudolactococcus</taxon>
    </lineage>
</organism>
<dbReference type="Proteomes" id="UP000559962">
    <property type="component" value="Unassembled WGS sequence"/>
</dbReference>
<dbReference type="AlphaFoldDB" id="A0A847J2Q7"/>
<name>A0A847J2Q7_9LACT</name>